<dbReference type="InterPro" id="IPR019800">
    <property type="entry name" value="Glyco_hydro_3_AS"/>
</dbReference>
<dbReference type="InterPro" id="IPR001764">
    <property type="entry name" value="Glyco_hydro_3_N"/>
</dbReference>
<dbReference type="Pfam" id="PF00933">
    <property type="entry name" value="Glyco_hydro_3"/>
    <property type="match status" value="1"/>
</dbReference>
<dbReference type="Proteomes" id="UP000812966">
    <property type="component" value="Unassembled WGS sequence"/>
</dbReference>
<dbReference type="PRINTS" id="PR00133">
    <property type="entry name" value="GLHYDRLASE3"/>
</dbReference>
<evidence type="ECO:0000259" key="8">
    <source>
        <dbReference type="PROSITE" id="PS51820"/>
    </source>
</evidence>
<accession>A0A8K0NTV6</accession>
<dbReference type="InterPro" id="IPR036881">
    <property type="entry name" value="Glyco_hydro_3_C_sf"/>
</dbReference>
<dbReference type="InterPro" id="IPR050288">
    <property type="entry name" value="Cellulose_deg_GH3"/>
</dbReference>
<sequence length="685" mass="73854">MTISTELLNGNAKKQGKTFDVDAVLEKLNVSEKIALLAGADMWHTAGFPAKGVPSVRLSDGPNGVRGTLFTNGTPSNAYPCALGIASAWDDKHAAEIGHYLADEAKAKNVHVVLGPTLNMQRSPLGGRGFEAFSEDPVLCGQVAGAYVKGMQANGAAATPKHFVCNDQEFERQSSDSIVPMRAVREIYLEPFRIMQKIGNPRAYMTGYNRLNGLHVSENHWLLTQVLREEWGFDGCVMSDWTGVYSTDISIKAGMDLEMPGPGVFRGDQIRRQMSAGKLAEYDLDLCVKSVLKLAKFAVESGRSFETGETSVDGDDVKAFMRRAAGEAQVLLKNENNLLPIQQGPKKIAVFGQNASQPVATGGGSATVKSAYVVSPLDAITQAAKEIGAEVEYNLGAGVHLHLPPAKKYFQPKEAGGQRATLEFWLPPNSPGDDWLSDAANVAPSSAPDHTSGQDDSFLMLLDGDFMQMAVADQCHRYTTTFVPDESGDWDIGMATCGNANLYFDGKLLIENNENYKQGELFFTMGSEERRVVVKGLVKGQAYPIEVRGRFKYGLGFMQLPFGVQLGAQKIVDPQDMIRASAKLASASDLAIVIVGVTGEFETEGFDRKTLDLPGAQDDLVKAVLAANPNTIVVTQTGMPVAMPWLDQAHTLVQSFYGGNEVGNGIADVLFGKVNPSGRLPVTFP</sequence>
<dbReference type="Pfam" id="PF07691">
    <property type="entry name" value="PA14"/>
    <property type="match status" value="1"/>
</dbReference>
<keyword evidence="6 7" id="KW-0326">Glycosidase</keyword>
<dbReference type="SUPFAM" id="SSF51445">
    <property type="entry name" value="(Trans)glycosidases"/>
    <property type="match status" value="1"/>
</dbReference>
<comment type="caution">
    <text evidence="9">The sequence shown here is derived from an EMBL/GenBank/DDBJ whole genome shotgun (WGS) entry which is preliminary data.</text>
</comment>
<dbReference type="InterPro" id="IPR037524">
    <property type="entry name" value="PA14/GLEYA"/>
</dbReference>
<dbReference type="AlphaFoldDB" id="A0A8K0NTV6"/>
<protein>
    <recommendedName>
        <fullName evidence="3 7">beta-glucosidase</fullName>
        <ecNumber evidence="3 7">3.2.1.21</ecNumber>
    </recommendedName>
</protein>
<evidence type="ECO:0000256" key="5">
    <source>
        <dbReference type="ARBA" id="ARBA00023277"/>
    </source>
</evidence>
<comment type="catalytic activity">
    <reaction evidence="1 7">
        <text>Hydrolysis of terminal, non-reducing beta-D-glucosyl residues with release of beta-D-glucose.</text>
        <dbReference type="EC" id="3.2.1.21"/>
    </reaction>
</comment>
<dbReference type="Gene3D" id="2.60.120.260">
    <property type="entry name" value="Galactose-binding domain-like"/>
    <property type="match status" value="1"/>
</dbReference>
<dbReference type="UniPathway" id="UPA00696"/>
<evidence type="ECO:0000256" key="4">
    <source>
        <dbReference type="ARBA" id="ARBA00022801"/>
    </source>
</evidence>
<dbReference type="Gene3D" id="3.20.20.300">
    <property type="entry name" value="Glycoside hydrolase, family 3, N-terminal domain"/>
    <property type="match status" value="1"/>
</dbReference>
<evidence type="ECO:0000256" key="3">
    <source>
        <dbReference type="ARBA" id="ARBA00012744"/>
    </source>
</evidence>
<evidence type="ECO:0000256" key="6">
    <source>
        <dbReference type="ARBA" id="ARBA00023295"/>
    </source>
</evidence>
<dbReference type="PROSITE" id="PS51820">
    <property type="entry name" value="PA14"/>
    <property type="match status" value="1"/>
</dbReference>
<dbReference type="InterPro" id="IPR036962">
    <property type="entry name" value="Glyco_hydro_3_N_sf"/>
</dbReference>
<dbReference type="PANTHER" id="PTHR42715">
    <property type="entry name" value="BETA-GLUCOSIDASE"/>
    <property type="match status" value="1"/>
</dbReference>
<dbReference type="SUPFAM" id="SSF52279">
    <property type="entry name" value="Beta-D-glucan exohydrolase, C-terminal domain"/>
    <property type="match status" value="1"/>
</dbReference>
<comment type="similarity">
    <text evidence="2 7">Belongs to the glycosyl hydrolase 3 family.</text>
</comment>
<gene>
    <name evidence="9" type="ORF">FFLO_00033</name>
</gene>
<organism evidence="9 10">
    <name type="scientific">Filobasidium floriforme</name>
    <dbReference type="NCBI Taxonomy" id="5210"/>
    <lineage>
        <taxon>Eukaryota</taxon>
        <taxon>Fungi</taxon>
        <taxon>Dikarya</taxon>
        <taxon>Basidiomycota</taxon>
        <taxon>Agaricomycotina</taxon>
        <taxon>Tremellomycetes</taxon>
        <taxon>Filobasidiales</taxon>
        <taxon>Filobasidiaceae</taxon>
        <taxon>Filobasidium</taxon>
    </lineage>
</organism>
<evidence type="ECO:0000256" key="2">
    <source>
        <dbReference type="ARBA" id="ARBA00005336"/>
    </source>
</evidence>
<keyword evidence="10" id="KW-1185">Reference proteome</keyword>
<dbReference type="GO" id="GO:0030245">
    <property type="term" value="P:cellulose catabolic process"/>
    <property type="evidence" value="ECO:0007669"/>
    <property type="project" value="UniProtKB-UniPathway"/>
</dbReference>
<keyword evidence="5 7" id="KW-0119">Carbohydrate metabolism</keyword>
<evidence type="ECO:0000256" key="7">
    <source>
        <dbReference type="RuleBase" id="RU361161"/>
    </source>
</evidence>
<proteinExistence type="inferred from homology"/>
<dbReference type="PANTHER" id="PTHR42715:SF10">
    <property type="entry name" value="BETA-GLUCOSIDASE"/>
    <property type="match status" value="1"/>
</dbReference>
<dbReference type="Pfam" id="PF01915">
    <property type="entry name" value="Glyco_hydro_3_C"/>
    <property type="match status" value="1"/>
</dbReference>
<dbReference type="PROSITE" id="PS00775">
    <property type="entry name" value="GLYCOSYL_HYDROL_F3"/>
    <property type="match status" value="1"/>
</dbReference>
<dbReference type="GO" id="GO:0008422">
    <property type="term" value="F:beta-glucosidase activity"/>
    <property type="evidence" value="ECO:0007669"/>
    <property type="project" value="UniProtKB-EC"/>
</dbReference>
<dbReference type="InterPro" id="IPR011658">
    <property type="entry name" value="PA14_dom"/>
</dbReference>
<dbReference type="InterPro" id="IPR002772">
    <property type="entry name" value="Glyco_hydro_3_C"/>
</dbReference>
<name>A0A8K0NTV6_9TREE</name>
<keyword evidence="4 7" id="KW-0378">Hydrolase</keyword>
<dbReference type="EC" id="3.2.1.21" evidence="3 7"/>
<dbReference type="Gene3D" id="3.40.50.1700">
    <property type="entry name" value="Glycoside hydrolase family 3 C-terminal domain"/>
    <property type="match status" value="1"/>
</dbReference>
<evidence type="ECO:0000313" key="9">
    <source>
        <dbReference type="EMBL" id="KAG7580062.1"/>
    </source>
</evidence>
<reference evidence="9" key="1">
    <citation type="submission" date="2020-04" db="EMBL/GenBank/DDBJ databases">
        <title>Analysis of mating type loci in Filobasidium floriforme.</title>
        <authorList>
            <person name="Nowrousian M."/>
        </authorList>
    </citation>
    <scope>NUCLEOTIDE SEQUENCE</scope>
    <source>
        <strain evidence="9">CBS 6242</strain>
    </source>
</reference>
<evidence type="ECO:0000313" key="10">
    <source>
        <dbReference type="Proteomes" id="UP000812966"/>
    </source>
</evidence>
<dbReference type="EMBL" id="JABELV010000001">
    <property type="protein sequence ID" value="KAG7580062.1"/>
    <property type="molecule type" value="Genomic_DNA"/>
</dbReference>
<evidence type="ECO:0000256" key="1">
    <source>
        <dbReference type="ARBA" id="ARBA00000448"/>
    </source>
</evidence>
<feature type="domain" description="PA14" evidence="8">
    <location>
        <begin position="415"/>
        <end position="582"/>
    </location>
</feature>
<keyword evidence="7" id="KW-0624">Polysaccharide degradation</keyword>
<dbReference type="InterPro" id="IPR017853">
    <property type="entry name" value="GH"/>
</dbReference>
<comment type="pathway">
    <text evidence="7">Glycan metabolism; cellulose degradation.</text>
</comment>